<dbReference type="InterPro" id="IPR040168">
    <property type="entry name" value="Not2/3/5"/>
</dbReference>
<feature type="compositionally biased region" description="Low complexity" evidence="9">
    <location>
        <begin position="834"/>
        <end position="861"/>
    </location>
</feature>
<evidence type="ECO:0000256" key="7">
    <source>
        <dbReference type="ARBA" id="ARBA00023163"/>
    </source>
</evidence>
<evidence type="ECO:0000313" key="12">
    <source>
        <dbReference type="Proteomes" id="UP001142055"/>
    </source>
</evidence>
<feature type="region of interest" description="Disordered" evidence="9">
    <location>
        <begin position="717"/>
        <end position="875"/>
    </location>
</feature>
<keyword evidence="4 8" id="KW-0863">Zinc-finger</keyword>
<dbReference type="PANTHER" id="PTHR23326">
    <property type="entry name" value="CCR4 NOT-RELATED"/>
    <property type="match status" value="1"/>
</dbReference>
<feature type="compositionally biased region" description="Low complexity" evidence="9">
    <location>
        <begin position="778"/>
        <end position="810"/>
    </location>
</feature>
<evidence type="ECO:0000256" key="3">
    <source>
        <dbReference type="ARBA" id="ARBA00022737"/>
    </source>
</evidence>
<dbReference type="PROSITE" id="PS00028">
    <property type="entry name" value="ZINC_FINGER_C2H2_1"/>
    <property type="match status" value="2"/>
</dbReference>
<dbReference type="FunFam" id="3.30.160.60:FF:000176">
    <property type="entry name" value="zinc finger protein 70"/>
    <property type="match status" value="1"/>
</dbReference>
<dbReference type="InterPro" id="IPR013087">
    <property type="entry name" value="Znf_C2H2_type"/>
</dbReference>
<dbReference type="AlphaFoldDB" id="A0A9Q0M492"/>
<proteinExistence type="inferred from homology"/>
<name>A0A9Q0M492_BLOTA</name>
<accession>A0A9Q0M492</accession>
<feature type="domain" description="C2H2-type" evidence="10">
    <location>
        <begin position="313"/>
        <end position="340"/>
    </location>
</feature>
<sequence length="1058" mass="116395">MCNGNGDGQHNEQQIGDAWSSTYGNTFGNGSASNMTSISDTIFGFGKRSIATQSSEDLIYPTSPPPPYHNHVQHDKFESIDNTDQVEDDDLTDVDEATYDEEQQQEEYTVTENGNEILSDIELFEENVGETNEYENVPVENNHVEHQQLDDDGITNQTKSTDIYDFNSDDDGPTMTNQPMAQIANGCIIQQQQQQQTTSNSLTTQPTHTIQLQSYIHPHQSHIAHHPQQQIATHPHHQPPVPHQNNRNHHPQAFQLPPHMTTGNHPQFITINPSHGSTPFATTTHTAGSGNFQLDTFAANGQTIRLVSISTAFNSQQQGKSFKTKSHLQRHMLTHTGEKPYQCNECGAKFNQSSSLRNHIIAIHTKKFPHTCTICHKGFLMPAVLQKHIQQTGHQSEMPPMGPTTPNGTPIVDCDDSNNSFLMGSQLTKENQSIQSRTGRKTLQNCEKAGSNSKQQLQSSSIVIVNAAPSSANIVNSYKNFISQLYRPLIPIGQTQINPQYPHLLPQPIIDFGLKVEQELRTHAEVVQFEQSKIESKIREIDQQLISSAVTIGSERQRRYNKAVDNFGKFDEIDNLIQRVESDIENILTLFIQLNESLPESLGLEPFALKPNNPGCMSQQQNTANNFLNIYGRSASTGSAPSSSMFSLLGSSGSFIPPPTLDLNEFPSLGGSNSMTNFSSPSNSVGRPAYVGMVKEVVGNSSVNEFNIQSEDFPALPGALGGRTTGPCDIGGGGGGGGGNPRPPSTPNSSLLHQFGSNLQSSHQDNSTLGPMSQQLQGSSTGNSNMTPSTSSSMVSTTTSTGSSVSTGNPCISTRPDSTDSCAQSTGNSNNQGTLTVSSSSNNNVSVSASNSGSTSNSRTSVGDKKSSVQITKDGNITNIPPGMLTDQFGMAGLVSLLQSTESSTNLFSLAIGYDITTINLNLNSKDRIYHNYPGPWNDKQLKPFEIDYPVPPEYLVHHNVRDKIADIKTNLYSEDLLFFLFYFFAGEQMQMLATNELYSRDWRFHKDEGIWLRRQGSPLEKNNNYERGTYIYFDPHNWAKMQKDMTVEYDRLETNYS</sequence>
<comment type="similarity">
    <text evidence="1">Belongs to the CNOT2/3/5 family.</text>
</comment>
<evidence type="ECO:0000256" key="1">
    <source>
        <dbReference type="ARBA" id="ARBA00007682"/>
    </source>
</evidence>
<feature type="domain" description="C2H2-type" evidence="10">
    <location>
        <begin position="370"/>
        <end position="399"/>
    </location>
</feature>
<dbReference type="Pfam" id="PF13465">
    <property type="entry name" value="zf-H2C2_2"/>
    <property type="match status" value="1"/>
</dbReference>
<evidence type="ECO:0000256" key="8">
    <source>
        <dbReference type="PROSITE-ProRule" id="PRU00042"/>
    </source>
</evidence>
<evidence type="ECO:0000256" key="2">
    <source>
        <dbReference type="ARBA" id="ARBA00022723"/>
    </source>
</evidence>
<protein>
    <recommendedName>
        <fullName evidence="10">C2H2-type domain-containing protein</fullName>
    </recommendedName>
</protein>
<evidence type="ECO:0000256" key="9">
    <source>
        <dbReference type="SAM" id="MobiDB-lite"/>
    </source>
</evidence>
<feature type="domain" description="C2H2-type" evidence="10">
    <location>
        <begin position="341"/>
        <end position="369"/>
    </location>
</feature>
<keyword evidence="2" id="KW-0479">Metal-binding</keyword>
<evidence type="ECO:0000256" key="4">
    <source>
        <dbReference type="ARBA" id="ARBA00022771"/>
    </source>
</evidence>
<dbReference type="InterPro" id="IPR018780">
    <property type="entry name" value="TBORCS5"/>
</dbReference>
<feature type="compositionally biased region" description="Polar residues" evidence="9">
    <location>
        <begin position="747"/>
        <end position="777"/>
    </location>
</feature>
<feature type="compositionally biased region" description="Gly residues" evidence="9">
    <location>
        <begin position="719"/>
        <end position="740"/>
    </location>
</feature>
<keyword evidence="3" id="KW-0677">Repeat</keyword>
<feature type="compositionally biased region" description="Polar residues" evidence="9">
    <location>
        <begin position="811"/>
        <end position="833"/>
    </location>
</feature>
<dbReference type="InterPro" id="IPR038635">
    <property type="entry name" value="CCR4-NOT_su2/3/5_C_sf"/>
</dbReference>
<evidence type="ECO:0000259" key="10">
    <source>
        <dbReference type="PROSITE" id="PS50157"/>
    </source>
</evidence>
<keyword evidence="7" id="KW-0804">Transcription</keyword>
<organism evidence="11 12">
    <name type="scientific">Blomia tropicalis</name>
    <name type="common">Mite</name>
    <dbReference type="NCBI Taxonomy" id="40697"/>
    <lineage>
        <taxon>Eukaryota</taxon>
        <taxon>Metazoa</taxon>
        <taxon>Ecdysozoa</taxon>
        <taxon>Arthropoda</taxon>
        <taxon>Chelicerata</taxon>
        <taxon>Arachnida</taxon>
        <taxon>Acari</taxon>
        <taxon>Acariformes</taxon>
        <taxon>Sarcoptiformes</taxon>
        <taxon>Astigmata</taxon>
        <taxon>Glycyphagoidea</taxon>
        <taxon>Echimyopodidae</taxon>
        <taxon>Blomia</taxon>
    </lineage>
</organism>
<dbReference type="InterPro" id="IPR007282">
    <property type="entry name" value="NOT2/3/5_C"/>
</dbReference>
<reference evidence="11" key="1">
    <citation type="submission" date="2022-12" db="EMBL/GenBank/DDBJ databases">
        <title>Genome assemblies of Blomia tropicalis.</title>
        <authorList>
            <person name="Cui Y."/>
        </authorList>
    </citation>
    <scope>NUCLEOTIDE SEQUENCE</scope>
    <source>
        <tissue evidence="11">Adult mites</tissue>
    </source>
</reference>
<dbReference type="PROSITE" id="PS50157">
    <property type="entry name" value="ZINC_FINGER_C2H2_2"/>
    <property type="match status" value="3"/>
</dbReference>
<feature type="region of interest" description="Disordered" evidence="9">
    <location>
        <begin position="221"/>
        <end position="250"/>
    </location>
</feature>
<dbReference type="SUPFAM" id="SSF57667">
    <property type="entry name" value="beta-beta-alpha zinc fingers"/>
    <property type="match status" value="1"/>
</dbReference>
<dbReference type="CDD" id="cd22789">
    <property type="entry name" value="BORCS5-like"/>
    <property type="match status" value="1"/>
</dbReference>
<evidence type="ECO:0000313" key="11">
    <source>
        <dbReference type="EMBL" id="KAJ6218692.1"/>
    </source>
</evidence>
<keyword evidence="12" id="KW-1185">Reference proteome</keyword>
<dbReference type="GO" id="GO:2000036">
    <property type="term" value="P:regulation of stem cell population maintenance"/>
    <property type="evidence" value="ECO:0007669"/>
    <property type="project" value="UniProtKB-ARBA"/>
</dbReference>
<dbReference type="Gene3D" id="3.30.160.60">
    <property type="entry name" value="Classic Zinc Finger"/>
    <property type="match status" value="2"/>
</dbReference>
<keyword evidence="6" id="KW-0805">Transcription regulation</keyword>
<gene>
    <name evidence="11" type="ORF">RDWZM_004504</name>
</gene>
<comment type="caution">
    <text evidence="11">The sequence shown here is derived from an EMBL/GenBank/DDBJ whole genome shotgun (WGS) entry which is preliminary data.</text>
</comment>
<evidence type="ECO:0000256" key="6">
    <source>
        <dbReference type="ARBA" id="ARBA00023015"/>
    </source>
</evidence>
<dbReference type="EMBL" id="JAPWDV010000002">
    <property type="protein sequence ID" value="KAJ6218692.1"/>
    <property type="molecule type" value="Genomic_DNA"/>
</dbReference>
<dbReference type="Gene3D" id="2.30.30.1020">
    <property type="entry name" value="CCR4-NOT complex subunit 2/3/5, C-terminal domain"/>
    <property type="match status" value="1"/>
</dbReference>
<dbReference type="SMART" id="SM00355">
    <property type="entry name" value="ZnF_C2H2"/>
    <property type="match status" value="2"/>
</dbReference>
<dbReference type="GO" id="GO:0030015">
    <property type="term" value="C:CCR4-NOT core complex"/>
    <property type="evidence" value="ECO:0007669"/>
    <property type="project" value="InterPro"/>
</dbReference>
<evidence type="ECO:0000256" key="5">
    <source>
        <dbReference type="ARBA" id="ARBA00022833"/>
    </source>
</evidence>
<dbReference type="InterPro" id="IPR036236">
    <property type="entry name" value="Znf_C2H2_sf"/>
</dbReference>
<keyword evidence="5" id="KW-0862">Zinc</keyword>
<dbReference type="Pfam" id="PF10158">
    <property type="entry name" value="LOH1CR12"/>
    <property type="match status" value="1"/>
</dbReference>
<dbReference type="GO" id="GO:0006355">
    <property type="term" value="P:regulation of DNA-templated transcription"/>
    <property type="evidence" value="ECO:0007669"/>
    <property type="project" value="InterPro"/>
</dbReference>
<dbReference type="GO" id="GO:0008270">
    <property type="term" value="F:zinc ion binding"/>
    <property type="evidence" value="ECO:0007669"/>
    <property type="project" value="UniProtKB-KW"/>
</dbReference>
<dbReference type="Proteomes" id="UP001142055">
    <property type="component" value="Chromosome 2"/>
</dbReference>
<dbReference type="GO" id="GO:0032418">
    <property type="term" value="P:lysosome localization"/>
    <property type="evidence" value="ECO:0007669"/>
    <property type="project" value="InterPro"/>
</dbReference>
<dbReference type="Pfam" id="PF04153">
    <property type="entry name" value="NOT2_3_5_C"/>
    <property type="match status" value="1"/>
</dbReference>